<dbReference type="GO" id="GO:0004427">
    <property type="term" value="F:inorganic diphosphate phosphatase activity"/>
    <property type="evidence" value="ECO:0007669"/>
    <property type="project" value="UniProtKB-EC"/>
</dbReference>
<evidence type="ECO:0000313" key="6">
    <source>
        <dbReference type="EMBL" id="VAX19432.1"/>
    </source>
</evidence>
<accession>A0A3B1BUK6</accession>
<dbReference type="EC" id="3.6.1.1" evidence="2"/>
<dbReference type="Pfam" id="PF00719">
    <property type="entry name" value="Pyrophosphatase"/>
    <property type="match status" value="1"/>
</dbReference>
<dbReference type="GO" id="GO:0000287">
    <property type="term" value="F:magnesium ion binding"/>
    <property type="evidence" value="ECO:0007669"/>
    <property type="project" value="InterPro"/>
</dbReference>
<dbReference type="GO" id="GO:0005737">
    <property type="term" value="C:cytoplasm"/>
    <property type="evidence" value="ECO:0007669"/>
    <property type="project" value="InterPro"/>
</dbReference>
<dbReference type="EMBL" id="UOGC01000089">
    <property type="protein sequence ID" value="VAX19432.1"/>
    <property type="molecule type" value="Genomic_DNA"/>
</dbReference>
<dbReference type="SUPFAM" id="SSF50324">
    <property type="entry name" value="Inorganic pyrophosphatase"/>
    <property type="match status" value="1"/>
</dbReference>
<keyword evidence="4 6" id="KW-0378">Hydrolase</keyword>
<evidence type="ECO:0000256" key="3">
    <source>
        <dbReference type="ARBA" id="ARBA00022723"/>
    </source>
</evidence>
<dbReference type="GO" id="GO:0006796">
    <property type="term" value="P:phosphate-containing compound metabolic process"/>
    <property type="evidence" value="ECO:0007669"/>
    <property type="project" value="InterPro"/>
</dbReference>
<feature type="non-terminal residue" evidence="6">
    <location>
        <position position="97"/>
    </location>
</feature>
<keyword evidence="3" id="KW-0479">Metal-binding</keyword>
<proteinExistence type="predicted"/>
<comment type="cofactor">
    <cofactor evidence="1">
        <name>Mg(2+)</name>
        <dbReference type="ChEBI" id="CHEBI:18420"/>
    </cofactor>
</comment>
<sequence>MHPWFDIDIGDEAPTTVRAFIEIERNSRLKLELDKKTGLLKVDRVLHGAVHYPHSYGFIPKTYCEDNDPLDIFVLCTETIPAGTIVTCRVIGVMKLL</sequence>
<evidence type="ECO:0000256" key="1">
    <source>
        <dbReference type="ARBA" id="ARBA00001946"/>
    </source>
</evidence>
<keyword evidence="5" id="KW-0460">Magnesium</keyword>
<evidence type="ECO:0000256" key="2">
    <source>
        <dbReference type="ARBA" id="ARBA00012146"/>
    </source>
</evidence>
<gene>
    <name evidence="6" type="ORF">MNBD_NITROSPINAE01-1808</name>
</gene>
<reference evidence="6" key="1">
    <citation type="submission" date="2018-06" db="EMBL/GenBank/DDBJ databases">
        <authorList>
            <person name="Zhirakovskaya E."/>
        </authorList>
    </citation>
    <scope>NUCLEOTIDE SEQUENCE</scope>
</reference>
<dbReference type="InterPro" id="IPR008162">
    <property type="entry name" value="Pyrophosphatase"/>
</dbReference>
<dbReference type="PROSITE" id="PS00387">
    <property type="entry name" value="PPASE"/>
    <property type="match status" value="1"/>
</dbReference>
<name>A0A3B1BUK6_9ZZZZ</name>
<evidence type="ECO:0000256" key="4">
    <source>
        <dbReference type="ARBA" id="ARBA00022801"/>
    </source>
</evidence>
<dbReference type="AlphaFoldDB" id="A0A3B1BUK6"/>
<organism evidence="6">
    <name type="scientific">hydrothermal vent metagenome</name>
    <dbReference type="NCBI Taxonomy" id="652676"/>
    <lineage>
        <taxon>unclassified sequences</taxon>
        <taxon>metagenomes</taxon>
        <taxon>ecological metagenomes</taxon>
    </lineage>
</organism>
<evidence type="ECO:0000256" key="5">
    <source>
        <dbReference type="ARBA" id="ARBA00022842"/>
    </source>
</evidence>
<dbReference type="Gene3D" id="3.90.80.10">
    <property type="entry name" value="Inorganic pyrophosphatase"/>
    <property type="match status" value="1"/>
</dbReference>
<dbReference type="PANTHER" id="PTHR10286">
    <property type="entry name" value="INORGANIC PYROPHOSPHATASE"/>
    <property type="match status" value="1"/>
</dbReference>
<dbReference type="InterPro" id="IPR036649">
    <property type="entry name" value="Pyrophosphatase_sf"/>
</dbReference>
<protein>
    <recommendedName>
        <fullName evidence="2">inorganic diphosphatase</fullName>
        <ecNumber evidence="2">3.6.1.1</ecNumber>
    </recommendedName>
</protein>